<keyword evidence="3" id="KW-1185">Reference proteome</keyword>
<evidence type="ECO:0000313" key="2">
    <source>
        <dbReference type="EMBL" id="KRY84866.1"/>
    </source>
</evidence>
<proteinExistence type="predicted"/>
<gene>
    <name evidence="2" type="ORF">T4D_6241</name>
</gene>
<feature type="transmembrane region" description="Helical" evidence="1">
    <location>
        <begin position="88"/>
        <end position="107"/>
    </location>
</feature>
<evidence type="ECO:0000313" key="3">
    <source>
        <dbReference type="Proteomes" id="UP000054995"/>
    </source>
</evidence>
<comment type="caution">
    <text evidence="2">The sequence shown here is derived from an EMBL/GenBank/DDBJ whole genome shotgun (WGS) entry which is preliminary data.</text>
</comment>
<evidence type="ECO:0000256" key="1">
    <source>
        <dbReference type="SAM" id="Phobius"/>
    </source>
</evidence>
<protein>
    <submittedName>
        <fullName evidence="2">Uncharacterized protein</fullName>
    </submittedName>
</protein>
<organism evidence="2 3">
    <name type="scientific">Trichinella pseudospiralis</name>
    <name type="common">Parasitic roundworm</name>
    <dbReference type="NCBI Taxonomy" id="6337"/>
    <lineage>
        <taxon>Eukaryota</taxon>
        <taxon>Metazoa</taxon>
        <taxon>Ecdysozoa</taxon>
        <taxon>Nematoda</taxon>
        <taxon>Enoplea</taxon>
        <taxon>Dorylaimia</taxon>
        <taxon>Trichinellida</taxon>
        <taxon>Trichinellidae</taxon>
        <taxon>Trichinella</taxon>
    </lineage>
</organism>
<dbReference type="AlphaFoldDB" id="A0A0V1FFX9"/>
<feature type="transmembrane region" description="Helical" evidence="1">
    <location>
        <begin position="113"/>
        <end position="133"/>
    </location>
</feature>
<name>A0A0V1FFX9_TRIPS</name>
<dbReference type="EMBL" id="JYDT01000104">
    <property type="protein sequence ID" value="KRY84866.1"/>
    <property type="molecule type" value="Genomic_DNA"/>
</dbReference>
<accession>A0A0V1FFX9</accession>
<reference evidence="2 3" key="1">
    <citation type="submission" date="2015-01" db="EMBL/GenBank/DDBJ databases">
        <title>Evolution of Trichinella species and genotypes.</title>
        <authorList>
            <person name="Korhonen P.K."/>
            <person name="Edoardo P."/>
            <person name="Giuseppe L.R."/>
            <person name="Gasser R.B."/>
        </authorList>
    </citation>
    <scope>NUCLEOTIDE SEQUENCE [LARGE SCALE GENOMIC DNA]</scope>
    <source>
        <strain evidence="2">ISS470</strain>
    </source>
</reference>
<sequence length="165" mass="18883">MSAYGFDYAVSELSRKKRKKKNSSGLIFLIYYQRYYCVLQSLKNGISYRACCDKQKTVRYCISFSDTPVFCKFEICLRRLVKKAQGKNIHQTIISSIVFAYVLIFKGESVKRSFASSAFVSLCIFGAFVQMTMNTALTNELLIFANFHSDSFSKPEASFQHLCIV</sequence>
<keyword evidence="1" id="KW-1133">Transmembrane helix</keyword>
<dbReference type="Proteomes" id="UP000054995">
    <property type="component" value="Unassembled WGS sequence"/>
</dbReference>
<keyword evidence="1" id="KW-0472">Membrane</keyword>
<keyword evidence="1" id="KW-0812">Transmembrane</keyword>